<dbReference type="GO" id="GO:0016829">
    <property type="term" value="F:lyase activity"/>
    <property type="evidence" value="ECO:0007669"/>
    <property type="project" value="UniProtKB-KW"/>
</dbReference>
<comment type="cofactor">
    <cofactor evidence="2">
        <name>Mn(2+)</name>
        <dbReference type="ChEBI" id="CHEBI:29035"/>
    </cofactor>
</comment>
<dbReference type="SUPFAM" id="SSF56219">
    <property type="entry name" value="DNase I-like"/>
    <property type="match status" value="1"/>
</dbReference>
<evidence type="ECO:0000256" key="5">
    <source>
        <dbReference type="ARBA" id="ARBA00022723"/>
    </source>
</evidence>
<evidence type="ECO:0000256" key="8">
    <source>
        <dbReference type="ARBA" id="ARBA00022842"/>
    </source>
</evidence>
<dbReference type="EC" id="3.1.11.2" evidence="4"/>
<feature type="active site" description="Proton donor/acceptor" evidence="12">
    <location>
        <position position="128"/>
    </location>
</feature>
<feature type="non-terminal residue" evidence="17">
    <location>
        <position position="194"/>
    </location>
</feature>
<evidence type="ECO:0000256" key="3">
    <source>
        <dbReference type="ARBA" id="ARBA00007092"/>
    </source>
</evidence>
<dbReference type="OrthoDB" id="498125at2759"/>
<evidence type="ECO:0000313" key="17">
    <source>
        <dbReference type="EMBL" id="NXI42950.1"/>
    </source>
</evidence>
<keyword evidence="15" id="KW-0238">DNA-binding</keyword>
<keyword evidence="7 15" id="KW-0378">Hydrolase</keyword>
<comment type="catalytic activity">
    <reaction evidence="1">
        <text>Exonucleolytic cleavage in the 3'- to 5'-direction to yield nucleoside 5'-phosphates.</text>
        <dbReference type="EC" id="3.1.11.2"/>
    </reaction>
</comment>
<name>A0A7K9T4I1_9PICI</name>
<keyword evidence="5 13" id="KW-0479">Metal-binding</keyword>
<keyword evidence="15" id="KW-0963">Cytoplasm</keyword>
<evidence type="ECO:0000256" key="14">
    <source>
        <dbReference type="PIRSR" id="PIRSR604808-3"/>
    </source>
</evidence>
<evidence type="ECO:0000256" key="11">
    <source>
        <dbReference type="ARBA" id="ARBA00032218"/>
    </source>
</evidence>
<dbReference type="PANTHER" id="PTHR22748">
    <property type="entry name" value="AP ENDONUCLEASE"/>
    <property type="match status" value="1"/>
</dbReference>
<comment type="function">
    <text evidence="15">Initiates repair of AP sites in DNA by catalyzing hydrolytic incision of the phosphodiester backbone immediately adjacent to the damage, generating a single-strand break with 5'-deoxyribose phosphate and 3'-hydroxyl ends.</text>
</comment>
<dbReference type="PANTHER" id="PTHR22748:SF6">
    <property type="entry name" value="DNA-(APURINIC OR APYRIMIDINIC SITE) ENDONUCLEASE"/>
    <property type="match status" value="1"/>
</dbReference>
<keyword evidence="6 15" id="KW-0227">DNA damage</keyword>
<accession>A0A7K9T4I1</accession>
<feature type="binding site" evidence="13">
    <location>
        <position position="130"/>
    </location>
    <ligand>
        <name>Mg(2+)</name>
        <dbReference type="ChEBI" id="CHEBI:18420"/>
        <label>1</label>
    </ligand>
</feature>
<keyword evidence="15" id="KW-0496">Mitochondrion</keyword>
<feature type="site" description="Interaction with DNA substrate" evidence="14">
    <location>
        <position position="185"/>
    </location>
</feature>
<keyword evidence="17" id="KW-0456">Lyase</keyword>
<dbReference type="GO" id="GO:0005634">
    <property type="term" value="C:nucleus"/>
    <property type="evidence" value="ECO:0007669"/>
    <property type="project" value="UniProtKB-SubCell"/>
</dbReference>
<sequence length="194" mass="22025">WVQEEAPDVLCLQETKCGAQAVPQELRDLPELPHQYWASPEDKPGYSGVGLLARHKPLNVTYGIGEEEHDREGRVVTAEFPSLYVVAAYVPNAGRRLVRLAYRQRWDQAFRSYLTRLDAHKPIALCGDLNVAYQDMPHAYTFWTYLGGARERNVGWRLDYLVISKRLEGALCDSKIRSQVMGSDHCPITLLLAL</sequence>
<dbReference type="Pfam" id="PF03372">
    <property type="entry name" value="Exo_endo_phos"/>
    <property type="match status" value="1"/>
</dbReference>
<keyword evidence="18" id="KW-1185">Reference proteome</keyword>
<comment type="caution">
    <text evidence="17">The sequence shown here is derived from an EMBL/GenBank/DDBJ whole genome shotgun (WGS) entry which is preliminary data.</text>
</comment>
<keyword evidence="13" id="KW-0464">Manganese</keyword>
<evidence type="ECO:0000256" key="10">
    <source>
        <dbReference type="ARBA" id="ARBA00030063"/>
    </source>
</evidence>
<dbReference type="GO" id="GO:0008081">
    <property type="term" value="F:phosphoric diester hydrolase activity"/>
    <property type="evidence" value="ECO:0007669"/>
    <property type="project" value="TreeGrafter"/>
</dbReference>
<dbReference type="EMBL" id="VWZX01006872">
    <property type="protein sequence ID" value="NXI42950.1"/>
    <property type="molecule type" value="Genomic_DNA"/>
</dbReference>
<dbReference type="CDD" id="cd09087">
    <property type="entry name" value="Ape1-like_AP-endo"/>
    <property type="match status" value="1"/>
</dbReference>
<dbReference type="GO" id="GO:0006284">
    <property type="term" value="P:base-excision repair"/>
    <property type="evidence" value="ECO:0007669"/>
    <property type="project" value="TreeGrafter"/>
</dbReference>
<feature type="site" description="Transition state stabilizer" evidence="14">
    <location>
        <position position="130"/>
    </location>
</feature>
<feature type="site" description="Important for catalytic activity" evidence="14">
    <location>
        <position position="159"/>
    </location>
</feature>
<dbReference type="Proteomes" id="UP000566440">
    <property type="component" value="Unassembled WGS sequence"/>
</dbReference>
<dbReference type="InterPro" id="IPR020847">
    <property type="entry name" value="AP_endonuclease_F1_BS"/>
</dbReference>
<dbReference type="GO" id="GO:0046872">
    <property type="term" value="F:metal ion binding"/>
    <property type="evidence" value="ECO:0007669"/>
    <property type="project" value="UniProtKB-KW"/>
</dbReference>
<comment type="cofactor">
    <cofactor evidence="13 15">
        <name>Mg(2+)</name>
        <dbReference type="ChEBI" id="CHEBI:18420"/>
    </cofactor>
    <cofactor evidence="13 15">
        <name>Mn(2+)</name>
        <dbReference type="ChEBI" id="CHEBI:29035"/>
    </cofactor>
    <text evidence="13 15">Probably binds two magnesium or manganese ions per subunit.</text>
</comment>
<evidence type="ECO:0000256" key="1">
    <source>
        <dbReference type="ARBA" id="ARBA00000493"/>
    </source>
</evidence>
<dbReference type="GO" id="GO:0008311">
    <property type="term" value="F:double-stranded DNA 3'-5' DNA exonuclease activity"/>
    <property type="evidence" value="ECO:0007669"/>
    <property type="project" value="UniProtKB-EC"/>
</dbReference>
<dbReference type="PROSITE" id="PS00728">
    <property type="entry name" value="AP_NUCLEASE_F1_3"/>
    <property type="match status" value="1"/>
</dbReference>
<dbReference type="InterPro" id="IPR036691">
    <property type="entry name" value="Endo/exonu/phosph_ase_sf"/>
</dbReference>
<dbReference type="InterPro" id="IPR005135">
    <property type="entry name" value="Endo/exonuclease/phosphatase"/>
</dbReference>
<feature type="domain" description="Endonuclease/exonuclease/phosphatase" evidence="16">
    <location>
        <begin position="1"/>
        <end position="185"/>
    </location>
</feature>
<dbReference type="AlphaFoldDB" id="A0A7K9T4I1"/>
<dbReference type="InterPro" id="IPR020848">
    <property type="entry name" value="AP_endonuclease_F1_CS"/>
</dbReference>
<feature type="active site" evidence="12">
    <location>
        <position position="89"/>
    </location>
</feature>
<dbReference type="Gene3D" id="3.60.10.10">
    <property type="entry name" value="Endonuclease/exonuclease/phosphatase"/>
    <property type="match status" value="1"/>
</dbReference>
<comment type="similarity">
    <text evidence="3 15">Belongs to the DNA repair enzymes AP/ExoA family.</text>
</comment>
<keyword evidence="15" id="KW-0255">Endonuclease</keyword>
<keyword evidence="15" id="KW-0540">Nuclease</keyword>
<evidence type="ECO:0000256" key="7">
    <source>
        <dbReference type="ARBA" id="ARBA00022801"/>
    </source>
</evidence>
<feature type="binding site" evidence="13">
    <location>
        <position position="185"/>
    </location>
    <ligand>
        <name>Mg(2+)</name>
        <dbReference type="ChEBI" id="CHEBI:18420"/>
        <label>1</label>
    </ligand>
</feature>
<dbReference type="PROSITE" id="PS00726">
    <property type="entry name" value="AP_NUCLEASE_F1_1"/>
    <property type="match status" value="1"/>
</dbReference>
<feature type="binding site" evidence="13">
    <location>
        <position position="128"/>
    </location>
    <ligand>
        <name>Mg(2+)</name>
        <dbReference type="ChEBI" id="CHEBI:18420"/>
        <label>1</label>
    </ligand>
</feature>
<feature type="binding site" evidence="13">
    <location>
        <position position="184"/>
    </location>
    <ligand>
        <name>Mg(2+)</name>
        <dbReference type="ChEBI" id="CHEBI:18420"/>
        <label>1</label>
    </ligand>
</feature>
<keyword evidence="8 13" id="KW-0460">Magnesium</keyword>
<keyword evidence="15" id="KW-0539">Nucleus</keyword>
<feature type="non-terminal residue" evidence="17">
    <location>
        <position position="1"/>
    </location>
</feature>
<proteinExistence type="inferred from homology"/>
<comment type="subcellular location">
    <subcellularLocation>
        <location evidence="15">Nucleus</location>
    </subcellularLocation>
    <subcellularLocation>
        <location evidence="15">Cytoplasm</location>
    </subcellularLocation>
    <subcellularLocation>
        <location evidence="15">Mitochondrion</location>
    </subcellularLocation>
</comment>
<evidence type="ECO:0000259" key="16">
    <source>
        <dbReference type="Pfam" id="PF03372"/>
    </source>
</evidence>
<dbReference type="GO" id="GO:0003677">
    <property type="term" value="F:DNA binding"/>
    <property type="evidence" value="ECO:0007669"/>
    <property type="project" value="UniProtKB-KW"/>
</dbReference>
<dbReference type="PROSITE" id="PS51435">
    <property type="entry name" value="AP_NUCLEASE_F1_4"/>
    <property type="match status" value="1"/>
</dbReference>
<keyword evidence="9 15" id="KW-0234">DNA repair</keyword>
<evidence type="ECO:0000256" key="15">
    <source>
        <dbReference type="RuleBase" id="RU362131"/>
    </source>
</evidence>
<feature type="binding site" evidence="13">
    <location>
        <position position="14"/>
    </location>
    <ligand>
        <name>Mg(2+)</name>
        <dbReference type="ChEBI" id="CHEBI:18420"/>
        <label>1</label>
    </ligand>
</feature>
<reference evidence="17 18" key="1">
    <citation type="submission" date="2019-09" db="EMBL/GenBank/DDBJ databases">
        <title>Bird 10,000 Genomes (B10K) Project - Family phase.</title>
        <authorList>
            <person name="Zhang G."/>
        </authorList>
    </citation>
    <scope>NUCLEOTIDE SEQUENCE [LARGE SCALE GENOMIC DNA]</scope>
    <source>
        <strain evidence="17">B10K-DU-001-62</strain>
        <tissue evidence="17">Muscle</tissue>
    </source>
</reference>
<dbReference type="NCBIfam" id="TIGR00633">
    <property type="entry name" value="xth"/>
    <property type="match status" value="1"/>
</dbReference>
<protein>
    <recommendedName>
        <fullName evidence="4">exodeoxyribonuclease III</fullName>
        <ecNumber evidence="4">3.1.11.2</ecNumber>
    </recommendedName>
    <alternativeName>
        <fullName evidence="11">APEX nuclease</fullName>
    </alternativeName>
    <alternativeName>
        <fullName evidence="10">Apurinic-apyrimidinic endonuclease 1</fullName>
    </alternativeName>
</protein>
<feature type="active site" description="Proton acceptor" evidence="12">
    <location>
        <position position="185"/>
    </location>
</feature>
<organism evidence="17 18">
    <name type="scientific">Galbula dea</name>
    <dbReference type="NCBI Taxonomy" id="1109041"/>
    <lineage>
        <taxon>Eukaryota</taxon>
        <taxon>Metazoa</taxon>
        <taxon>Chordata</taxon>
        <taxon>Craniata</taxon>
        <taxon>Vertebrata</taxon>
        <taxon>Euteleostomi</taxon>
        <taxon>Archelosauria</taxon>
        <taxon>Archosauria</taxon>
        <taxon>Dinosauria</taxon>
        <taxon>Saurischia</taxon>
        <taxon>Theropoda</taxon>
        <taxon>Coelurosauria</taxon>
        <taxon>Aves</taxon>
        <taxon>Neognathae</taxon>
        <taxon>Neoaves</taxon>
        <taxon>Telluraves</taxon>
        <taxon>Coraciimorphae</taxon>
        <taxon>Piciformes</taxon>
        <taxon>Galbulidae</taxon>
        <taxon>Galbula</taxon>
    </lineage>
</organism>
<evidence type="ECO:0000313" key="18">
    <source>
        <dbReference type="Proteomes" id="UP000566440"/>
    </source>
</evidence>
<evidence type="ECO:0000256" key="9">
    <source>
        <dbReference type="ARBA" id="ARBA00023204"/>
    </source>
</evidence>
<dbReference type="GO" id="GO:0005739">
    <property type="term" value="C:mitochondrion"/>
    <property type="evidence" value="ECO:0007669"/>
    <property type="project" value="UniProtKB-SubCell"/>
</dbReference>
<gene>
    <name evidence="17" type="primary">Apex1</name>
    <name evidence="17" type="ORF">GALDEA_R12061</name>
</gene>
<evidence type="ECO:0000256" key="4">
    <source>
        <dbReference type="ARBA" id="ARBA00012115"/>
    </source>
</evidence>
<evidence type="ECO:0000256" key="6">
    <source>
        <dbReference type="ARBA" id="ARBA00022763"/>
    </source>
</evidence>
<evidence type="ECO:0000256" key="13">
    <source>
        <dbReference type="PIRSR" id="PIRSR604808-2"/>
    </source>
</evidence>
<dbReference type="GO" id="GO:0003906">
    <property type="term" value="F:DNA-(apurinic or apyrimidinic site) endonuclease activity"/>
    <property type="evidence" value="ECO:0007669"/>
    <property type="project" value="TreeGrafter"/>
</dbReference>
<evidence type="ECO:0000256" key="12">
    <source>
        <dbReference type="PIRSR" id="PIRSR604808-1"/>
    </source>
</evidence>
<evidence type="ECO:0000256" key="2">
    <source>
        <dbReference type="ARBA" id="ARBA00001936"/>
    </source>
</evidence>
<dbReference type="InterPro" id="IPR004808">
    <property type="entry name" value="AP_endonuc_1"/>
</dbReference>